<evidence type="ECO:0000256" key="7">
    <source>
        <dbReference type="ARBA" id="ARBA00022618"/>
    </source>
</evidence>
<feature type="transmembrane region" description="Helical" evidence="13">
    <location>
        <begin position="263"/>
        <end position="286"/>
    </location>
</feature>
<dbReference type="InterPro" id="IPR004513">
    <property type="entry name" value="FtsX"/>
</dbReference>
<evidence type="ECO:0000256" key="11">
    <source>
        <dbReference type="ARBA" id="ARBA00023306"/>
    </source>
</evidence>
<dbReference type="RefSeq" id="WP_345628673.1">
    <property type="nucleotide sequence ID" value="NZ_BAABJQ010000005.1"/>
</dbReference>
<accession>A0ABP9RRE6</accession>
<dbReference type="EMBL" id="BAABJQ010000005">
    <property type="protein sequence ID" value="GAA5183392.1"/>
    <property type="molecule type" value="Genomic_DNA"/>
</dbReference>
<evidence type="ECO:0000256" key="9">
    <source>
        <dbReference type="ARBA" id="ARBA00022989"/>
    </source>
</evidence>
<evidence type="ECO:0000256" key="3">
    <source>
        <dbReference type="ARBA" id="ARBA00007379"/>
    </source>
</evidence>
<keyword evidence="6 12" id="KW-1003">Cell membrane</keyword>
<evidence type="ECO:0000313" key="16">
    <source>
        <dbReference type="EMBL" id="GAA5183392.1"/>
    </source>
</evidence>
<protein>
    <recommendedName>
        <fullName evidence="5 12">Cell division protein FtsX</fullName>
    </recommendedName>
</protein>
<dbReference type="Pfam" id="PF02687">
    <property type="entry name" value="FtsX"/>
    <property type="match status" value="1"/>
</dbReference>
<dbReference type="InterPro" id="IPR047929">
    <property type="entry name" value="FtsX_actino"/>
</dbReference>
<name>A0ABP9RRE6_9ACTN</name>
<evidence type="ECO:0000256" key="13">
    <source>
        <dbReference type="SAM" id="Phobius"/>
    </source>
</evidence>
<evidence type="ECO:0000256" key="8">
    <source>
        <dbReference type="ARBA" id="ARBA00022692"/>
    </source>
</evidence>
<dbReference type="Pfam" id="PF18075">
    <property type="entry name" value="FtsX_ECD"/>
    <property type="match status" value="1"/>
</dbReference>
<keyword evidence="8 13" id="KW-0812">Transmembrane</keyword>
<comment type="subcellular location">
    <subcellularLocation>
        <location evidence="2">Cell membrane</location>
        <topology evidence="2">Multi-pass membrane protein</topology>
    </subcellularLocation>
</comment>
<evidence type="ECO:0000256" key="1">
    <source>
        <dbReference type="ARBA" id="ARBA00003552"/>
    </source>
</evidence>
<feature type="transmembrane region" description="Helical" evidence="13">
    <location>
        <begin position="169"/>
        <end position="195"/>
    </location>
</feature>
<evidence type="ECO:0000256" key="4">
    <source>
        <dbReference type="ARBA" id="ARBA00011160"/>
    </source>
</evidence>
<dbReference type="PANTHER" id="PTHR47755">
    <property type="entry name" value="CELL DIVISION PROTEIN FTSX"/>
    <property type="match status" value="1"/>
</dbReference>
<evidence type="ECO:0000313" key="17">
    <source>
        <dbReference type="Proteomes" id="UP001501570"/>
    </source>
</evidence>
<proteinExistence type="inferred from homology"/>
<feature type="transmembrane region" description="Helical" evidence="13">
    <location>
        <begin position="216"/>
        <end position="243"/>
    </location>
</feature>
<dbReference type="NCBIfam" id="NF038346">
    <property type="entry name" value="FtsX_actino"/>
    <property type="match status" value="1"/>
</dbReference>
<evidence type="ECO:0000259" key="15">
    <source>
        <dbReference type="Pfam" id="PF18075"/>
    </source>
</evidence>
<dbReference type="PANTHER" id="PTHR47755:SF1">
    <property type="entry name" value="CELL DIVISION PROTEIN FTSX"/>
    <property type="match status" value="1"/>
</dbReference>
<evidence type="ECO:0000256" key="6">
    <source>
        <dbReference type="ARBA" id="ARBA00022475"/>
    </source>
</evidence>
<feature type="domain" description="ABC3 transporter permease C-terminal" evidence="14">
    <location>
        <begin position="172"/>
        <end position="286"/>
    </location>
</feature>
<evidence type="ECO:0000259" key="14">
    <source>
        <dbReference type="Pfam" id="PF02687"/>
    </source>
</evidence>
<comment type="similarity">
    <text evidence="3 12">Belongs to the ABC-4 integral membrane protein family. FtsX subfamily.</text>
</comment>
<feature type="domain" description="FtsX extracellular" evidence="15">
    <location>
        <begin position="56"/>
        <end position="149"/>
    </location>
</feature>
<dbReference type="Proteomes" id="UP001501570">
    <property type="component" value="Unassembled WGS sequence"/>
</dbReference>
<comment type="subunit">
    <text evidence="4">Forms a membrane-associated complex with FtsE.</text>
</comment>
<evidence type="ECO:0000256" key="5">
    <source>
        <dbReference type="ARBA" id="ARBA00021907"/>
    </source>
</evidence>
<keyword evidence="7 12" id="KW-0132">Cell division</keyword>
<dbReference type="InterPro" id="IPR003838">
    <property type="entry name" value="ABC3_permease_C"/>
</dbReference>
<keyword evidence="17" id="KW-1185">Reference proteome</keyword>
<comment type="caution">
    <text evidence="16">The sequence shown here is derived from an EMBL/GenBank/DDBJ whole genome shotgun (WGS) entry which is preliminary data.</text>
</comment>
<dbReference type="PIRSF" id="PIRSF003097">
    <property type="entry name" value="FtsX"/>
    <property type="match status" value="1"/>
</dbReference>
<evidence type="ECO:0000256" key="10">
    <source>
        <dbReference type="ARBA" id="ARBA00023136"/>
    </source>
</evidence>
<evidence type="ECO:0000256" key="12">
    <source>
        <dbReference type="PIRNR" id="PIRNR003097"/>
    </source>
</evidence>
<comment type="function">
    <text evidence="1">Part of the ABC transporter FtsEX involved in cellular division.</text>
</comment>
<organism evidence="16 17">
    <name type="scientific">Rugosimonospora acidiphila</name>
    <dbReference type="NCBI Taxonomy" id="556531"/>
    <lineage>
        <taxon>Bacteria</taxon>
        <taxon>Bacillati</taxon>
        <taxon>Actinomycetota</taxon>
        <taxon>Actinomycetes</taxon>
        <taxon>Micromonosporales</taxon>
        <taxon>Micromonosporaceae</taxon>
        <taxon>Rugosimonospora</taxon>
    </lineage>
</organism>
<keyword evidence="9 13" id="KW-1133">Transmembrane helix</keyword>
<dbReference type="Gene3D" id="3.30.70.3040">
    <property type="match status" value="1"/>
</dbReference>
<keyword evidence="10 12" id="KW-0472">Membrane</keyword>
<keyword evidence="11 12" id="KW-0131">Cell cycle</keyword>
<sequence length="292" mass="32033">MRAKYILSEVMVGLWRNVTMTVAMIITMAVSLTMLGASLILYQQIDSMKTYYFDKVQVSIFLRDDISQQQRNDLQSALAADPLIKQPVIHETKAQAWTKFKQQFKDAPDLISATKQDALPESYRIQLKNPNQYAEVASEYTGKAGIDEIVDQKTLLSKVFGVLGAAQNLALVVALVQGLAALLLVGNTIQVAAYSRRREVAVMKLVGASNWFIQSPFVLEAMFAGIIGAIIASGAMVAGKVFLIDGSLKSLASLLTPAPWSRIYLMIPVLLVIGAIISGVTGWVTLRFYIKK</sequence>
<dbReference type="InterPro" id="IPR040690">
    <property type="entry name" value="FtsX_ECD"/>
</dbReference>
<evidence type="ECO:0000256" key="2">
    <source>
        <dbReference type="ARBA" id="ARBA00004651"/>
    </source>
</evidence>
<gene>
    <name evidence="16" type="primary">ftsX</name>
    <name evidence="16" type="ORF">GCM10023322_22550</name>
</gene>
<feature type="transmembrane region" description="Helical" evidence="13">
    <location>
        <begin position="21"/>
        <end position="42"/>
    </location>
</feature>
<reference evidence="17" key="1">
    <citation type="journal article" date="2019" name="Int. J. Syst. Evol. Microbiol.">
        <title>The Global Catalogue of Microorganisms (GCM) 10K type strain sequencing project: providing services to taxonomists for standard genome sequencing and annotation.</title>
        <authorList>
            <consortium name="The Broad Institute Genomics Platform"/>
            <consortium name="The Broad Institute Genome Sequencing Center for Infectious Disease"/>
            <person name="Wu L."/>
            <person name="Ma J."/>
        </authorList>
    </citation>
    <scope>NUCLEOTIDE SEQUENCE [LARGE SCALE GENOMIC DNA]</scope>
    <source>
        <strain evidence="17">JCM 18304</strain>
    </source>
</reference>